<accession>A0A8X6THU9</accession>
<reference evidence="1" key="1">
    <citation type="submission" date="2020-08" db="EMBL/GenBank/DDBJ databases">
        <title>Multicomponent nature underlies the extraordinary mechanical properties of spider dragline silk.</title>
        <authorList>
            <person name="Kono N."/>
            <person name="Nakamura H."/>
            <person name="Mori M."/>
            <person name="Yoshida Y."/>
            <person name="Ohtoshi R."/>
            <person name="Malay A.D."/>
            <person name="Moran D.A.P."/>
            <person name="Tomita M."/>
            <person name="Numata K."/>
            <person name="Arakawa K."/>
        </authorList>
    </citation>
    <scope>NUCLEOTIDE SEQUENCE</scope>
</reference>
<dbReference type="Proteomes" id="UP000887013">
    <property type="component" value="Unassembled WGS sequence"/>
</dbReference>
<gene>
    <name evidence="1" type="primary">AVEN_12735_1</name>
    <name evidence="1" type="ORF">NPIL_220741</name>
</gene>
<comment type="caution">
    <text evidence="1">The sequence shown here is derived from an EMBL/GenBank/DDBJ whole genome shotgun (WGS) entry which is preliminary data.</text>
</comment>
<keyword evidence="2" id="KW-1185">Reference proteome</keyword>
<sequence>MKEKSSEDVFNMNRSILFHNLKEEVRSALRNTLCPVVRHLLPNLETVPIVIFLRWKVSEALTTRRARCSATGGDQGSKSTLYSFSLTHLGWWDQPDSQKVKFDRWSSFLH</sequence>
<name>A0A8X6THU9_NEPPI</name>
<evidence type="ECO:0000313" key="2">
    <source>
        <dbReference type="Proteomes" id="UP000887013"/>
    </source>
</evidence>
<proteinExistence type="predicted"/>
<dbReference type="EMBL" id="BMAW01058411">
    <property type="protein sequence ID" value="GFT16153.1"/>
    <property type="molecule type" value="Genomic_DNA"/>
</dbReference>
<organism evidence="1 2">
    <name type="scientific">Nephila pilipes</name>
    <name type="common">Giant wood spider</name>
    <name type="synonym">Nephila maculata</name>
    <dbReference type="NCBI Taxonomy" id="299642"/>
    <lineage>
        <taxon>Eukaryota</taxon>
        <taxon>Metazoa</taxon>
        <taxon>Ecdysozoa</taxon>
        <taxon>Arthropoda</taxon>
        <taxon>Chelicerata</taxon>
        <taxon>Arachnida</taxon>
        <taxon>Araneae</taxon>
        <taxon>Araneomorphae</taxon>
        <taxon>Entelegynae</taxon>
        <taxon>Araneoidea</taxon>
        <taxon>Nephilidae</taxon>
        <taxon>Nephila</taxon>
    </lineage>
</organism>
<dbReference type="OrthoDB" id="10306021at2759"/>
<dbReference type="AlphaFoldDB" id="A0A8X6THU9"/>
<evidence type="ECO:0000313" key="1">
    <source>
        <dbReference type="EMBL" id="GFT16153.1"/>
    </source>
</evidence>
<protein>
    <submittedName>
        <fullName evidence="1">Uncharacterized protein</fullName>
    </submittedName>
</protein>